<comment type="caution">
    <text evidence="3">The sequence shown here is derived from an EMBL/GenBank/DDBJ whole genome shotgun (WGS) entry which is preliminary data.</text>
</comment>
<evidence type="ECO:0000256" key="1">
    <source>
        <dbReference type="SAM" id="MobiDB-lite"/>
    </source>
</evidence>
<accession>A0ABW4JB50</accession>
<keyword evidence="4" id="KW-1185">Reference proteome</keyword>
<feature type="domain" description="Helix-turn-helix" evidence="2">
    <location>
        <begin position="7"/>
        <end position="51"/>
    </location>
</feature>
<sequence length="188" mass="22398">MPNNDHLTLKEAAQHFGVSVQTIRRWIKDGKLEAELQDSPYGRQYFIPAYQIKTAAEVQDVVKVDRTVDMASLVRVMDQYLNERDQSLLDVLQSVQSDIRESIQRHEQREEELIKEIRVAREENKELRDFIDNRLEEQERKTEERDAKLTDALRLMEEIRSLQEQASALESQQSKEESKRRPWWRFGR</sequence>
<dbReference type="Pfam" id="PF12728">
    <property type="entry name" value="HTH_17"/>
    <property type="match status" value="1"/>
</dbReference>
<protein>
    <submittedName>
        <fullName evidence="3">Helix-turn-helix domain-containing protein</fullName>
    </submittedName>
</protein>
<gene>
    <name evidence="3" type="ORF">ACFSB2_02160</name>
</gene>
<dbReference type="InterPro" id="IPR010093">
    <property type="entry name" value="SinI_DNA-bd"/>
</dbReference>
<dbReference type="Proteomes" id="UP001597079">
    <property type="component" value="Unassembled WGS sequence"/>
</dbReference>
<feature type="region of interest" description="Disordered" evidence="1">
    <location>
        <begin position="164"/>
        <end position="188"/>
    </location>
</feature>
<evidence type="ECO:0000313" key="3">
    <source>
        <dbReference type="EMBL" id="MFD1673516.1"/>
    </source>
</evidence>
<dbReference type="InterPro" id="IPR041657">
    <property type="entry name" value="HTH_17"/>
</dbReference>
<dbReference type="SUPFAM" id="SSF46955">
    <property type="entry name" value="Putative DNA-binding domain"/>
    <property type="match status" value="1"/>
</dbReference>
<dbReference type="RefSeq" id="WP_377940944.1">
    <property type="nucleotide sequence ID" value="NZ_JBHUCX010000007.1"/>
</dbReference>
<dbReference type="Gene3D" id="1.10.1660.10">
    <property type="match status" value="1"/>
</dbReference>
<evidence type="ECO:0000313" key="4">
    <source>
        <dbReference type="Proteomes" id="UP001597079"/>
    </source>
</evidence>
<organism evidence="3 4">
    <name type="scientific">Alicyclobacillus fodiniaquatilis</name>
    <dbReference type="NCBI Taxonomy" id="1661150"/>
    <lineage>
        <taxon>Bacteria</taxon>
        <taxon>Bacillati</taxon>
        <taxon>Bacillota</taxon>
        <taxon>Bacilli</taxon>
        <taxon>Bacillales</taxon>
        <taxon>Alicyclobacillaceae</taxon>
        <taxon>Alicyclobacillus</taxon>
    </lineage>
</organism>
<dbReference type="EMBL" id="JBHUCX010000007">
    <property type="protein sequence ID" value="MFD1673516.1"/>
    <property type="molecule type" value="Genomic_DNA"/>
</dbReference>
<proteinExistence type="predicted"/>
<dbReference type="NCBIfam" id="TIGR01764">
    <property type="entry name" value="excise"/>
    <property type="match status" value="1"/>
</dbReference>
<name>A0ABW4JB50_9BACL</name>
<reference evidence="4" key="1">
    <citation type="journal article" date="2019" name="Int. J. Syst. Evol. Microbiol.">
        <title>The Global Catalogue of Microorganisms (GCM) 10K type strain sequencing project: providing services to taxonomists for standard genome sequencing and annotation.</title>
        <authorList>
            <consortium name="The Broad Institute Genomics Platform"/>
            <consortium name="The Broad Institute Genome Sequencing Center for Infectious Disease"/>
            <person name="Wu L."/>
            <person name="Ma J."/>
        </authorList>
    </citation>
    <scope>NUCLEOTIDE SEQUENCE [LARGE SCALE GENOMIC DNA]</scope>
    <source>
        <strain evidence="4">CGMCC 1.12286</strain>
    </source>
</reference>
<evidence type="ECO:0000259" key="2">
    <source>
        <dbReference type="Pfam" id="PF12728"/>
    </source>
</evidence>
<dbReference type="InterPro" id="IPR009061">
    <property type="entry name" value="DNA-bd_dom_put_sf"/>
</dbReference>